<evidence type="ECO:0000256" key="1">
    <source>
        <dbReference type="SAM" id="MobiDB-lite"/>
    </source>
</evidence>
<evidence type="ECO:0008006" key="6">
    <source>
        <dbReference type="Google" id="ProtNLM"/>
    </source>
</evidence>
<feature type="signal peptide" evidence="3">
    <location>
        <begin position="1"/>
        <end position="26"/>
    </location>
</feature>
<comment type="caution">
    <text evidence="4">The sequence shown here is derived from an EMBL/GenBank/DDBJ whole genome shotgun (WGS) entry which is preliminary data.</text>
</comment>
<accession>A0AAD6U7J9</accession>
<dbReference type="Proteomes" id="UP001222325">
    <property type="component" value="Unassembled WGS sequence"/>
</dbReference>
<keyword evidence="5" id="KW-1185">Reference proteome</keyword>
<feature type="compositionally biased region" description="Polar residues" evidence="1">
    <location>
        <begin position="498"/>
        <end position="507"/>
    </location>
</feature>
<feature type="region of interest" description="Disordered" evidence="1">
    <location>
        <begin position="267"/>
        <end position="345"/>
    </location>
</feature>
<feature type="compositionally biased region" description="Basic and acidic residues" evidence="1">
    <location>
        <begin position="186"/>
        <end position="205"/>
    </location>
</feature>
<keyword evidence="2" id="KW-0812">Transmembrane</keyword>
<dbReference type="AlphaFoldDB" id="A0AAD6U7J9"/>
<feature type="transmembrane region" description="Helical" evidence="2">
    <location>
        <begin position="132"/>
        <end position="157"/>
    </location>
</feature>
<keyword evidence="2" id="KW-0472">Membrane</keyword>
<gene>
    <name evidence="4" type="ORF">B0H15DRAFT_309590</name>
</gene>
<dbReference type="EMBL" id="JARJCN010000029">
    <property type="protein sequence ID" value="KAJ7087349.1"/>
    <property type="molecule type" value="Genomic_DNA"/>
</dbReference>
<evidence type="ECO:0000256" key="2">
    <source>
        <dbReference type="SAM" id="Phobius"/>
    </source>
</evidence>
<feature type="region of interest" description="Disordered" evidence="1">
    <location>
        <begin position="367"/>
        <end position="388"/>
    </location>
</feature>
<feature type="chain" id="PRO_5042185857" description="Transmembrane protein" evidence="3">
    <location>
        <begin position="27"/>
        <end position="557"/>
    </location>
</feature>
<keyword evidence="3" id="KW-0732">Signal</keyword>
<keyword evidence="2" id="KW-1133">Transmembrane helix</keyword>
<sequence length="557" mass="61037">MFSSSPAARISLFAAFLLFLSSVVYLLTPSHIPFGPVTLEEYFAEMLHASFAEERVFEQLEAMYAPMKLVMRFPDRDIEPDAPVYIDVLPPQFEFDDVPTRVDASPDTSFPDNMLVAPLPDAPLSSSPLPSFMAAVILTFTVVALVVVVAATGTLFIKRASASQTRGLAQTDTRRVPPARRPRHRSSGETSRDRVSHMRRSEKFRPSLSSIGESPWTNYTFDGAGFLQALEALACVQREAKRQKAEQSFGATSFIDERPVRVHPKPRCASAEEPEEHPATIEMQPRTRTQTASDHVSGSLTRAGAAVQRVIPPSPLRLPPVARGPASSRPDRSTESPVGTPLVPLATHRAPPLMTFVPGEILYQTPTSASHDPSFKHHAPPAPPVAQRIPPPTMPFTQGDILYQTSAPATRTSSMMYHLSGPVALGPISSLIYSTSGSTTVPTTRPEADSFCRHVQRTSGIVFLGRSAPPRQYQHSPIAWPQLQSQTTSHPVRRGRGNPSNSSTSAYNKRTNLFSEPSRHQTLRHQRSTAAKPTHYLCTARREVRALEGTCLCDGLT</sequence>
<protein>
    <recommendedName>
        <fullName evidence="6">Transmembrane protein</fullName>
    </recommendedName>
</protein>
<evidence type="ECO:0000313" key="5">
    <source>
        <dbReference type="Proteomes" id="UP001222325"/>
    </source>
</evidence>
<feature type="region of interest" description="Disordered" evidence="1">
    <location>
        <begin position="482"/>
        <end position="507"/>
    </location>
</feature>
<proteinExistence type="predicted"/>
<evidence type="ECO:0000313" key="4">
    <source>
        <dbReference type="EMBL" id="KAJ7087349.1"/>
    </source>
</evidence>
<organism evidence="4 5">
    <name type="scientific">Mycena belliarum</name>
    <dbReference type="NCBI Taxonomy" id="1033014"/>
    <lineage>
        <taxon>Eukaryota</taxon>
        <taxon>Fungi</taxon>
        <taxon>Dikarya</taxon>
        <taxon>Basidiomycota</taxon>
        <taxon>Agaricomycotina</taxon>
        <taxon>Agaricomycetes</taxon>
        <taxon>Agaricomycetidae</taxon>
        <taxon>Agaricales</taxon>
        <taxon>Marasmiineae</taxon>
        <taxon>Mycenaceae</taxon>
        <taxon>Mycena</taxon>
    </lineage>
</organism>
<feature type="compositionally biased region" description="Polar residues" evidence="1">
    <location>
        <begin position="286"/>
        <end position="300"/>
    </location>
</feature>
<name>A0AAD6U7J9_9AGAR</name>
<reference evidence="4" key="1">
    <citation type="submission" date="2023-03" db="EMBL/GenBank/DDBJ databases">
        <title>Massive genome expansion in bonnet fungi (Mycena s.s.) driven by repeated elements and novel gene families across ecological guilds.</title>
        <authorList>
            <consortium name="Lawrence Berkeley National Laboratory"/>
            <person name="Harder C.B."/>
            <person name="Miyauchi S."/>
            <person name="Viragh M."/>
            <person name="Kuo A."/>
            <person name="Thoen E."/>
            <person name="Andreopoulos B."/>
            <person name="Lu D."/>
            <person name="Skrede I."/>
            <person name="Drula E."/>
            <person name="Henrissat B."/>
            <person name="Morin E."/>
            <person name="Kohler A."/>
            <person name="Barry K."/>
            <person name="LaButti K."/>
            <person name="Morin E."/>
            <person name="Salamov A."/>
            <person name="Lipzen A."/>
            <person name="Mereny Z."/>
            <person name="Hegedus B."/>
            <person name="Baldrian P."/>
            <person name="Stursova M."/>
            <person name="Weitz H."/>
            <person name="Taylor A."/>
            <person name="Grigoriev I.V."/>
            <person name="Nagy L.G."/>
            <person name="Martin F."/>
            <person name="Kauserud H."/>
        </authorList>
    </citation>
    <scope>NUCLEOTIDE SEQUENCE</scope>
    <source>
        <strain evidence="4">CBHHK173m</strain>
    </source>
</reference>
<evidence type="ECO:0000256" key="3">
    <source>
        <dbReference type="SAM" id="SignalP"/>
    </source>
</evidence>
<feature type="region of interest" description="Disordered" evidence="1">
    <location>
        <begin position="166"/>
        <end position="206"/>
    </location>
</feature>